<feature type="domain" description="HTH cro/C1-type" evidence="2">
    <location>
        <begin position="73"/>
        <end position="127"/>
    </location>
</feature>
<name>A0ABS3KW85_9PROT</name>
<reference evidence="3 4" key="1">
    <citation type="submission" date="2020-09" db="EMBL/GenBank/DDBJ databases">
        <title>Roseomonas.</title>
        <authorList>
            <person name="Zhu W."/>
        </authorList>
    </citation>
    <scope>NUCLEOTIDE SEQUENCE [LARGE SCALE GENOMIC DNA]</scope>
    <source>
        <strain evidence="3 4">573</strain>
    </source>
</reference>
<keyword evidence="1" id="KW-0238">DNA-binding</keyword>
<dbReference type="InterPro" id="IPR010982">
    <property type="entry name" value="Lambda_DNA-bd_dom_sf"/>
</dbReference>
<proteinExistence type="predicted"/>
<dbReference type="PROSITE" id="PS50943">
    <property type="entry name" value="HTH_CROC1"/>
    <property type="match status" value="1"/>
</dbReference>
<organism evidence="3 4">
    <name type="scientific">Roseomonas haemaphysalidis</name>
    <dbReference type="NCBI Taxonomy" id="2768162"/>
    <lineage>
        <taxon>Bacteria</taxon>
        <taxon>Pseudomonadati</taxon>
        <taxon>Pseudomonadota</taxon>
        <taxon>Alphaproteobacteria</taxon>
        <taxon>Acetobacterales</taxon>
        <taxon>Roseomonadaceae</taxon>
        <taxon>Roseomonas</taxon>
    </lineage>
</organism>
<evidence type="ECO:0000259" key="2">
    <source>
        <dbReference type="PROSITE" id="PS50943"/>
    </source>
</evidence>
<keyword evidence="4" id="KW-1185">Reference proteome</keyword>
<dbReference type="PANTHER" id="PTHR46797">
    <property type="entry name" value="HTH-TYPE TRANSCRIPTIONAL REGULATOR"/>
    <property type="match status" value="1"/>
</dbReference>
<dbReference type="SMART" id="SM00530">
    <property type="entry name" value="HTH_XRE"/>
    <property type="match status" value="1"/>
</dbReference>
<dbReference type="EMBL" id="JACTNG010000018">
    <property type="protein sequence ID" value="MBO1081719.1"/>
    <property type="molecule type" value="Genomic_DNA"/>
</dbReference>
<dbReference type="InterPro" id="IPR050807">
    <property type="entry name" value="TransReg_Diox_bact_type"/>
</dbReference>
<dbReference type="RefSeq" id="WP_207419901.1">
    <property type="nucleotide sequence ID" value="NZ_CP061181.1"/>
</dbReference>
<gene>
    <name evidence="3" type="ORF">IAI61_22045</name>
</gene>
<sequence length="135" mass="13952">MAHIGPLAETADTVTLRRADFEALVAAAEDVADRASFAAFEARVARDGMAAVKADSLTLQEAVRILDEGESPVRVWREKRGLTGRALAAAAGVSPVYLSEIENGKKPGSAAAIVALAKALQVDAGDLLPPAATDD</sequence>
<protein>
    <submittedName>
        <fullName evidence="3">Helix-turn-helix transcriptional regulator</fullName>
    </submittedName>
</protein>
<dbReference type="InterPro" id="IPR001387">
    <property type="entry name" value="Cro/C1-type_HTH"/>
</dbReference>
<evidence type="ECO:0000313" key="3">
    <source>
        <dbReference type="EMBL" id="MBO1081719.1"/>
    </source>
</evidence>
<dbReference type="SUPFAM" id="SSF47413">
    <property type="entry name" value="lambda repressor-like DNA-binding domains"/>
    <property type="match status" value="1"/>
</dbReference>
<comment type="caution">
    <text evidence="3">The sequence shown here is derived from an EMBL/GenBank/DDBJ whole genome shotgun (WGS) entry which is preliminary data.</text>
</comment>
<evidence type="ECO:0000313" key="4">
    <source>
        <dbReference type="Proteomes" id="UP001518989"/>
    </source>
</evidence>
<accession>A0ABS3KW85</accession>
<dbReference type="Gene3D" id="1.10.260.40">
    <property type="entry name" value="lambda repressor-like DNA-binding domains"/>
    <property type="match status" value="1"/>
</dbReference>
<dbReference type="PANTHER" id="PTHR46797:SF1">
    <property type="entry name" value="METHYLPHOSPHONATE SYNTHASE"/>
    <property type="match status" value="1"/>
</dbReference>
<evidence type="ECO:0000256" key="1">
    <source>
        <dbReference type="ARBA" id="ARBA00023125"/>
    </source>
</evidence>
<dbReference type="Pfam" id="PF13560">
    <property type="entry name" value="HTH_31"/>
    <property type="match status" value="1"/>
</dbReference>
<dbReference type="CDD" id="cd00093">
    <property type="entry name" value="HTH_XRE"/>
    <property type="match status" value="1"/>
</dbReference>
<dbReference type="Proteomes" id="UP001518989">
    <property type="component" value="Unassembled WGS sequence"/>
</dbReference>